<keyword evidence="2" id="KW-0732">Signal</keyword>
<evidence type="ECO:0000256" key="1">
    <source>
        <dbReference type="SAM" id="MobiDB-lite"/>
    </source>
</evidence>
<organism evidence="3 4">
    <name type="scientific">Babesia caballi</name>
    <dbReference type="NCBI Taxonomy" id="5871"/>
    <lineage>
        <taxon>Eukaryota</taxon>
        <taxon>Sar</taxon>
        <taxon>Alveolata</taxon>
        <taxon>Apicomplexa</taxon>
        <taxon>Aconoidasida</taxon>
        <taxon>Piroplasmida</taxon>
        <taxon>Babesiidae</taxon>
        <taxon>Babesia</taxon>
    </lineage>
</organism>
<feature type="region of interest" description="Disordered" evidence="1">
    <location>
        <begin position="240"/>
        <end position="270"/>
    </location>
</feature>
<evidence type="ECO:0000256" key="2">
    <source>
        <dbReference type="SAM" id="SignalP"/>
    </source>
</evidence>
<dbReference type="Proteomes" id="UP001497744">
    <property type="component" value="Unassembled WGS sequence"/>
</dbReference>
<dbReference type="EMBL" id="BPLF01000003">
    <property type="protein sequence ID" value="GIX64176.1"/>
    <property type="molecule type" value="Genomic_DNA"/>
</dbReference>
<name>A0AAV4LWF8_BABCB</name>
<feature type="region of interest" description="Disordered" evidence="1">
    <location>
        <begin position="139"/>
        <end position="177"/>
    </location>
</feature>
<feature type="compositionally biased region" description="Polar residues" evidence="1">
    <location>
        <begin position="257"/>
        <end position="270"/>
    </location>
</feature>
<dbReference type="GeneID" id="94195657"/>
<sequence length="290" mass="31354">MIAFNLIVLAFCHLFACNIFAVEASSSVRTLKDEFVEFYYALEGQESDGGVYSLVVKKFNDVGLTGRATLARHELLHVKLDIDFHGDDVFKKFEVSEVKKTCQLNPEERFVLLAELTNSMVKKADALYAYMESIGGTGNVAENGSNTATGTAGESNSEGSNSPQTPPGPKTGSTAGTHDVEALKDKLLDLKFAANKSDLESSLVHLDVQIFLDDMFGKGSHIRNLKQYFDEYAEAVKSRPSATQDSMASPVTVPPESDTSGASVQPKNRSSTTFNSVATLILCIVAFSAI</sequence>
<dbReference type="AlphaFoldDB" id="A0AAV4LWF8"/>
<feature type="signal peptide" evidence="2">
    <location>
        <begin position="1"/>
        <end position="24"/>
    </location>
</feature>
<reference evidence="3 4" key="1">
    <citation type="submission" date="2021-06" db="EMBL/GenBank/DDBJ databases">
        <title>Genome sequence of Babesia caballi.</title>
        <authorList>
            <person name="Yamagishi J."/>
            <person name="Kidaka T."/>
            <person name="Ochi A."/>
        </authorList>
    </citation>
    <scope>NUCLEOTIDE SEQUENCE [LARGE SCALE GENOMIC DNA]</scope>
    <source>
        <strain evidence="3">USDA-D6B2</strain>
    </source>
</reference>
<comment type="caution">
    <text evidence="3">The sequence shown here is derived from an EMBL/GenBank/DDBJ whole genome shotgun (WGS) entry which is preliminary data.</text>
</comment>
<feature type="compositionally biased region" description="Polar residues" evidence="1">
    <location>
        <begin position="140"/>
        <end position="163"/>
    </location>
</feature>
<feature type="compositionally biased region" description="Polar residues" evidence="1">
    <location>
        <begin position="240"/>
        <end position="249"/>
    </location>
</feature>
<protein>
    <submittedName>
        <fullName evidence="3">Methylmalonyl-CoA mutase</fullName>
    </submittedName>
</protein>
<evidence type="ECO:0000313" key="3">
    <source>
        <dbReference type="EMBL" id="GIX64176.1"/>
    </source>
</evidence>
<dbReference type="RefSeq" id="XP_067716245.1">
    <property type="nucleotide sequence ID" value="XM_067860144.1"/>
</dbReference>
<gene>
    <name evidence="3" type="ORF">BcabD6B2_36110</name>
</gene>
<proteinExistence type="predicted"/>
<feature type="chain" id="PRO_5043595985" evidence="2">
    <location>
        <begin position="25"/>
        <end position="290"/>
    </location>
</feature>
<keyword evidence="4" id="KW-1185">Reference proteome</keyword>
<evidence type="ECO:0000313" key="4">
    <source>
        <dbReference type="Proteomes" id="UP001497744"/>
    </source>
</evidence>
<accession>A0AAV4LWF8</accession>